<comment type="caution">
    <text evidence="1">The sequence shown here is derived from an EMBL/GenBank/DDBJ whole genome shotgun (WGS) entry which is preliminary data.</text>
</comment>
<dbReference type="STRING" id="1117702.AQZ52_12735"/>
<dbReference type="Proteomes" id="UP000058012">
    <property type="component" value="Unassembled WGS sequence"/>
</dbReference>
<evidence type="ECO:0000313" key="1">
    <source>
        <dbReference type="EMBL" id="KUR70711.1"/>
    </source>
</evidence>
<dbReference type="RefSeq" id="WP_067911302.1">
    <property type="nucleotide sequence ID" value="NZ_KQ954245.1"/>
</dbReference>
<evidence type="ECO:0000313" key="2">
    <source>
        <dbReference type="Proteomes" id="UP000058012"/>
    </source>
</evidence>
<dbReference type="Pfam" id="PF05164">
    <property type="entry name" value="ZapA"/>
    <property type="match status" value="1"/>
</dbReference>
<gene>
    <name evidence="1" type="ORF">AQZ52_12735</name>
</gene>
<dbReference type="SUPFAM" id="SSF102829">
    <property type="entry name" value="Cell division protein ZapA-like"/>
    <property type="match status" value="1"/>
</dbReference>
<protein>
    <recommendedName>
        <fullName evidence="3">Cell division protein ZapA</fullName>
    </recommendedName>
</protein>
<sequence length="106" mass="11407">MTNVNLTIGGRPYTVSAPDGEESHIEMLGRMVGERVAQGGGGPAQSETRMLLFAALMLADELHELHRQMPPPREEAPEPAADVLARIESLAARVEKLAAHLEEPAT</sequence>
<organism evidence="1 2">
    <name type="scientific">Novosphingobium fuchskuhlense</name>
    <dbReference type="NCBI Taxonomy" id="1117702"/>
    <lineage>
        <taxon>Bacteria</taxon>
        <taxon>Pseudomonadati</taxon>
        <taxon>Pseudomonadota</taxon>
        <taxon>Alphaproteobacteria</taxon>
        <taxon>Sphingomonadales</taxon>
        <taxon>Sphingomonadaceae</taxon>
        <taxon>Novosphingobium</taxon>
    </lineage>
</organism>
<evidence type="ECO:0008006" key="3">
    <source>
        <dbReference type="Google" id="ProtNLM"/>
    </source>
</evidence>
<reference evidence="1 2" key="1">
    <citation type="submission" date="2015-10" db="EMBL/GenBank/DDBJ databases">
        <title>Draft genome sequence of Novosphingobium fuchskuhlense DSM 25065 isolated from a surface water sample of the southwest basin of Lake Grosse Fuchskuhle.</title>
        <authorList>
            <person name="Ruckert C."/>
            <person name="Winkler A."/>
            <person name="Glaeser J."/>
            <person name="Grossart H.-P."/>
            <person name="Kalinowski J."/>
            <person name="Glaeser S."/>
        </authorList>
    </citation>
    <scope>NUCLEOTIDE SEQUENCE [LARGE SCALE GENOMIC DNA]</scope>
    <source>
        <strain evidence="1 2">FNE08-7</strain>
    </source>
</reference>
<name>A0A117UTQ6_9SPHN</name>
<dbReference type="OrthoDB" id="9797575at2"/>
<accession>A0A117UTQ6</accession>
<dbReference type="EMBL" id="LLZS01000008">
    <property type="protein sequence ID" value="KUR70711.1"/>
    <property type="molecule type" value="Genomic_DNA"/>
</dbReference>
<proteinExistence type="predicted"/>
<dbReference type="AlphaFoldDB" id="A0A117UTQ6"/>
<dbReference type="InterPro" id="IPR036192">
    <property type="entry name" value="Cell_div_ZapA-like_sf"/>
</dbReference>
<keyword evidence="2" id="KW-1185">Reference proteome</keyword>
<dbReference type="InterPro" id="IPR007838">
    <property type="entry name" value="Cell_div_ZapA-like"/>
</dbReference>